<dbReference type="CDD" id="cd07153">
    <property type="entry name" value="Fur_like"/>
    <property type="match status" value="1"/>
</dbReference>
<comment type="cofactor">
    <cofactor evidence="9">
        <name>Zn(2+)</name>
        <dbReference type="ChEBI" id="CHEBI:29105"/>
    </cofactor>
    <text evidence="9">Binds 1 zinc ion per subunit.</text>
</comment>
<dbReference type="GO" id="GO:0008270">
    <property type="term" value="F:zinc ion binding"/>
    <property type="evidence" value="ECO:0007669"/>
    <property type="project" value="TreeGrafter"/>
</dbReference>
<dbReference type="GO" id="GO:0000976">
    <property type="term" value="F:transcription cis-regulatory region binding"/>
    <property type="evidence" value="ECO:0007669"/>
    <property type="project" value="TreeGrafter"/>
</dbReference>
<keyword evidence="4" id="KW-0678">Repressor</keyword>
<dbReference type="Proteomes" id="UP000321547">
    <property type="component" value="Unassembled WGS sequence"/>
</dbReference>
<organism evidence="12 13">
    <name type="scientific">Halolactibacillus halophilus</name>
    <dbReference type="NCBI Taxonomy" id="306540"/>
    <lineage>
        <taxon>Bacteria</taxon>
        <taxon>Bacillati</taxon>
        <taxon>Bacillota</taxon>
        <taxon>Bacilli</taxon>
        <taxon>Bacillales</taxon>
        <taxon>Bacillaceae</taxon>
        <taxon>Halolactibacillus</taxon>
    </lineage>
</organism>
<keyword evidence="3" id="KW-0963">Cytoplasm</keyword>
<dbReference type="GO" id="GO:0005737">
    <property type="term" value="C:cytoplasm"/>
    <property type="evidence" value="ECO:0007669"/>
    <property type="project" value="UniProtKB-SubCell"/>
</dbReference>
<dbReference type="Pfam" id="PF01475">
    <property type="entry name" value="FUR"/>
    <property type="match status" value="1"/>
</dbReference>
<evidence type="ECO:0000256" key="9">
    <source>
        <dbReference type="PIRSR" id="PIRSR602481-1"/>
    </source>
</evidence>
<dbReference type="STRING" id="306540.SAMN05421839_12821"/>
<dbReference type="Gene3D" id="3.30.1490.190">
    <property type="match status" value="1"/>
</dbReference>
<reference evidence="12 13" key="1">
    <citation type="submission" date="2016-10" db="EMBL/GenBank/DDBJ databases">
        <authorList>
            <person name="de Groot N.N."/>
        </authorList>
    </citation>
    <scope>NUCLEOTIDE SEQUENCE [LARGE SCALE GENOMIC DNA]</scope>
    <source>
        <strain evidence="12 13">DSM 17073</strain>
    </source>
</reference>
<comment type="similarity">
    <text evidence="2">Belongs to the Fur family.</text>
</comment>
<keyword evidence="9" id="KW-0479">Metal-binding</keyword>
<reference evidence="11 14" key="2">
    <citation type="submission" date="2019-07" db="EMBL/GenBank/DDBJ databases">
        <title>Whole genome shotgun sequence of Halolactibacillus halophilus NBRC 100868.</title>
        <authorList>
            <person name="Hosoyama A."/>
            <person name="Uohara A."/>
            <person name="Ohji S."/>
            <person name="Ichikawa N."/>
        </authorList>
    </citation>
    <scope>NUCLEOTIDE SEQUENCE [LARGE SCALE GENOMIC DNA]</scope>
    <source>
        <strain evidence="11 14">NBRC 100868</strain>
    </source>
</reference>
<keyword evidence="7" id="KW-0238">DNA-binding</keyword>
<keyword evidence="14" id="KW-1185">Reference proteome</keyword>
<name>A0A1I5RAX9_9BACI</name>
<sequence>MNLNEALDQLKNAGYKYTNKRAMILEFFANEGRYRTAKELLSFMEPHYDGISFDTIYRNLHLFHELGILESTELDGEKHYQIRCANHHHHHFICRKCGATKRLQVCPMDFIDDDLNGYMIEGHKFEVYGLCPACQVA</sequence>
<evidence type="ECO:0000256" key="7">
    <source>
        <dbReference type="ARBA" id="ARBA00023125"/>
    </source>
</evidence>
<keyword evidence="10" id="KW-0408">Iron</keyword>
<evidence type="ECO:0000256" key="5">
    <source>
        <dbReference type="ARBA" id="ARBA00022833"/>
    </source>
</evidence>
<dbReference type="SUPFAM" id="SSF46785">
    <property type="entry name" value="Winged helix' DNA-binding domain"/>
    <property type="match status" value="1"/>
</dbReference>
<protein>
    <submittedName>
        <fullName evidence="12">Fur family transcriptional regulator, zinc uptake regulator</fullName>
    </submittedName>
    <submittedName>
        <fullName evidence="11">Zinc-specific metallo-regulatory protein</fullName>
    </submittedName>
</protein>
<feature type="binding site" evidence="10">
    <location>
        <position position="88"/>
    </location>
    <ligand>
        <name>Fe cation</name>
        <dbReference type="ChEBI" id="CHEBI:24875"/>
    </ligand>
</feature>
<dbReference type="EMBL" id="BJWI01000031">
    <property type="protein sequence ID" value="GEM02300.1"/>
    <property type="molecule type" value="Genomic_DNA"/>
</dbReference>
<evidence type="ECO:0000313" key="14">
    <source>
        <dbReference type="Proteomes" id="UP000321547"/>
    </source>
</evidence>
<dbReference type="AlphaFoldDB" id="A0A1I5RAX9"/>
<feature type="binding site" evidence="10">
    <location>
        <position position="123"/>
    </location>
    <ligand>
        <name>Fe cation</name>
        <dbReference type="ChEBI" id="CHEBI:24875"/>
    </ligand>
</feature>
<evidence type="ECO:0000256" key="10">
    <source>
        <dbReference type="PIRSR" id="PIRSR602481-2"/>
    </source>
</evidence>
<dbReference type="PANTHER" id="PTHR33202">
    <property type="entry name" value="ZINC UPTAKE REGULATION PROTEIN"/>
    <property type="match status" value="1"/>
</dbReference>
<dbReference type="InterPro" id="IPR043135">
    <property type="entry name" value="Fur_C"/>
</dbReference>
<feature type="binding site" evidence="9">
    <location>
        <position position="131"/>
    </location>
    <ligand>
        <name>Zn(2+)</name>
        <dbReference type="ChEBI" id="CHEBI:29105"/>
    </ligand>
</feature>
<evidence type="ECO:0000256" key="2">
    <source>
        <dbReference type="ARBA" id="ARBA00007957"/>
    </source>
</evidence>
<evidence type="ECO:0000256" key="8">
    <source>
        <dbReference type="ARBA" id="ARBA00023163"/>
    </source>
</evidence>
<dbReference type="GO" id="GO:0045892">
    <property type="term" value="P:negative regulation of DNA-templated transcription"/>
    <property type="evidence" value="ECO:0007669"/>
    <property type="project" value="TreeGrafter"/>
</dbReference>
<dbReference type="InterPro" id="IPR002481">
    <property type="entry name" value="FUR"/>
</dbReference>
<evidence type="ECO:0000313" key="13">
    <source>
        <dbReference type="Proteomes" id="UP000242243"/>
    </source>
</evidence>
<evidence type="ECO:0000256" key="3">
    <source>
        <dbReference type="ARBA" id="ARBA00022490"/>
    </source>
</evidence>
<comment type="subcellular location">
    <subcellularLocation>
        <location evidence="1">Cytoplasm</location>
    </subcellularLocation>
</comment>
<dbReference type="RefSeq" id="WP_089832858.1">
    <property type="nucleotide sequence ID" value="NZ_BJWI01000031.1"/>
</dbReference>
<comment type="cofactor">
    <cofactor evidence="10">
        <name>Mn(2+)</name>
        <dbReference type="ChEBI" id="CHEBI:29035"/>
    </cofactor>
    <cofactor evidence="10">
        <name>Fe(2+)</name>
        <dbReference type="ChEBI" id="CHEBI:29033"/>
    </cofactor>
    <text evidence="10">Binds 1 Mn(2+) or Fe(2+) ion per subunit.</text>
</comment>
<dbReference type="Proteomes" id="UP000242243">
    <property type="component" value="Unassembled WGS sequence"/>
</dbReference>
<dbReference type="PANTHER" id="PTHR33202:SF1">
    <property type="entry name" value="FERRIC UPTAKE REGULATION PROTEIN"/>
    <property type="match status" value="1"/>
</dbReference>
<dbReference type="InterPro" id="IPR036390">
    <property type="entry name" value="WH_DNA-bd_sf"/>
</dbReference>
<evidence type="ECO:0000256" key="4">
    <source>
        <dbReference type="ARBA" id="ARBA00022491"/>
    </source>
</evidence>
<evidence type="ECO:0000313" key="11">
    <source>
        <dbReference type="EMBL" id="GEM02300.1"/>
    </source>
</evidence>
<dbReference type="EMBL" id="FOXC01000028">
    <property type="protein sequence ID" value="SFP55497.1"/>
    <property type="molecule type" value="Genomic_DNA"/>
</dbReference>
<feature type="binding site" evidence="9">
    <location>
        <position position="134"/>
    </location>
    <ligand>
        <name>Zn(2+)</name>
        <dbReference type="ChEBI" id="CHEBI:29105"/>
    </ligand>
</feature>
<keyword evidence="8" id="KW-0804">Transcription</keyword>
<dbReference type="Gene3D" id="1.10.10.10">
    <property type="entry name" value="Winged helix-like DNA-binding domain superfamily/Winged helix DNA-binding domain"/>
    <property type="match status" value="1"/>
</dbReference>
<dbReference type="GO" id="GO:0003700">
    <property type="term" value="F:DNA-binding transcription factor activity"/>
    <property type="evidence" value="ECO:0007669"/>
    <property type="project" value="InterPro"/>
</dbReference>
<evidence type="ECO:0000256" key="6">
    <source>
        <dbReference type="ARBA" id="ARBA00023015"/>
    </source>
</evidence>
<feature type="binding site" evidence="9">
    <location>
        <position position="94"/>
    </location>
    <ligand>
        <name>Zn(2+)</name>
        <dbReference type="ChEBI" id="CHEBI:29105"/>
    </ligand>
</feature>
<evidence type="ECO:0000313" key="12">
    <source>
        <dbReference type="EMBL" id="SFP55497.1"/>
    </source>
</evidence>
<proteinExistence type="inferred from homology"/>
<feature type="binding site" evidence="9">
    <location>
        <position position="97"/>
    </location>
    <ligand>
        <name>Zn(2+)</name>
        <dbReference type="ChEBI" id="CHEBI:29105"/>
    </ligand>
</feature>
<accession>A0A1I5RAX9</accession>
<keyword evidence="5 9" id="KW-0862">Zinc</keyword>
<keyword evidence="6" id="KW-0805">Transcription regulation</keyword>
<dbReference type="GO" id="GO:1900376">
    <property type="term" value="P:regulation of secondary metabolite biosynthetic process"/>
    <property type="evidence" value="ECO:0007669"/>
    <property type="project" value="TreeGrafter"/>
</dbReference>
<dbReference type="OrthoDB" id="8659436at2"/>
<dbReference type="InterPro" id="IPR036388">
    <property type="entry name" value="WH-like_DNA-bd_sf"/>
</dbReference>
<evidence type="ECO:0000256" key="1">
    <source>
        <dbReference type="ARBA" id="ARBA00004496"/>
    </source>
</evidence>
<gene>
    <name evidence="11" type="primary">zur</name>
    <name evidence="11" type="ORF">HHA03_18320</name>
    <name evidence="12" type="ORF">SAMN05421839_12821</name>
</gene>